<dbReference type="InterPro" id="IPR053209">
    <property type="entry name" value="Gramillin-biosynth_MTr"/>
</dbReference>
<sequence>MDTHDISEASEYFQRLQEQKKRLRNAQSRKGERPPAQKPRLETILQFRLRSMKNARKQASTSSNLHYVGASFVPSPYPPCVSPFRELAKTVIDDLLLETRHRGKYLLRCITPQDRVMVIVEDEKNSVLLQLYHQEQTDEPIEDTLVEGGVLIVKEPYLKFTSDGGYGLRVDHVSDIEFLSADDDPLPSSTRSDRRFRYTQALRCFPTAEEFQSITLNRSLAFLKTKSFDATLSDIQSATNSTEPSEKGMFREFKQLYAEASRQRPPHLGHATYIGPVVVKESRVFAHVFVDESSSGSGGFNVTILIDAESDRATMGSEPELINMLIRKLHRNPSLATAVTDLHHGSYEPVEMASIDGVPVVDSFLIRRIIALNSFGCPLNSRSSHLNTAPKVSSSKQFHSSGIWAKASYINHSCISNARRSFIGDLMIPPRTEQTSYLAQQKPLLKNWGFTCKCAMCRDMRDTPDSVVKKRKQLREGFRGLIPTVLSGQDLNLRGPTGMGVLKKAEAVLVMSDLQLVLSREYKERMQPVEAGIMALAALKSFGFVIEGGKLPQRTGSGGPAVKEWGLMTDNVVDCWIYLRDAYCLVTPGLAVAAEGYAKTAYRICIGEDETLLDVCCNLRQGRRRQNGLQ</sequence>
<feature type="compositionally biased region" description="Basic and acidic residues" evidence="1">
    <location>
        <begin position="29"/>
        <end position="39"/>
    </location>
</feature>
<comment type="caution">
    <text evidence="2">The sequence shown here is derived from an EMBL/GenBank/DDBJ whole genome shotgun (WGS) entry which is preliminary data.</text>
</comment>
<dbReference type="SUPFAM" id="SSF82199">
    <property type="entry name" value="SET domain"/>
    <property type="match status" value="1"/>
</dbReference>
<feature type="region of interest" description="Disordered" evidence="1">
    <location>
        <begin position="19"/>
        <end position="39"/>
    </location>
</feature>
<dbReference type="Gene3D" id="2.170.270.10">
    <property type="entry name" value="SET domain"/>
    <property type="match status" value="1"/>
</dbReference>
<dbReference type="PANTHER" id="PTHR47643">
    <property type="entry name" value="TPR DOMAIN PROTEIN (AFU_ORTHOLOGUE AFUA_5G12710)"/>
    <property type="match status" value="1"/>
</dbReference>
<accession>A0AAJ0MIQ6</accession>
<dbReference type="PANTHER" id="PTHR47643:SF2">
    <property type="entry name" value="TPR DOMAIN PROTEIN (AFU_ORTHOLOGUE AFUA_5G12710)"/>
    <property type="match status" value="1"/>
</dbReference>
<evidence type="ECO:0000256" key="1">
    <source>
        <dbReference type="SAM" id="MobiDB-lite"/>
    </source>
</evidence>
<reference evidence="2" key="1">
    <citation type="journal article" date="2023" name="Mol. Phylogenet. Evol.">
        <title>Genome-scale phylogeny and comparative genomics of the fungal order Sordariales.</title>
        <authorList>
            <person name="Hensen N."/>
            <person name="Bonometti L."/>
            <person name="Westerberg I."/>
            <person name="Brannstrom I.O."/>
            <person name="Guillou S."/>
            <person name="Cros-Aarteil S."/>
            <person name="Calhoun S."/>
            <person name="Haridas S."/>
            <person name="Kuo A."/>
            <person name="Mondo S."/>
            <person name="Pangilinan J."/>
            <person name="Riley R."/>
            <person name="LaButti K."/>
            <person name="Andreopoulos B."/>
            <person name="Lipzen A."/>
            <person name="Chen C."/>
            <person name="Yan M."/>
            <person name="Daum C."/>
            <person name="Ng V."/>
            <person name="Clum A."/>
            <person name="Steindorff A."/>
            <person name="Ohm R.A."/>
            <person name="Martin F."/>
            <person name="Silar P."/>
            <person name="Natvig D.O."/>
            <person name="Lalanne C."/>
            <person name="Gautier V."/>
            <person name="Ament-Velasquez S.L."/>
            <person name="Kruys A."/>
            <person name="Hutchinson M.I."/>
            <person name="Powell A.J."/>
            <person name="Barry K."/>
            <person name="Miller A.N."/>
            <person name="Grigoriev I.V."/>
            <person name="Debuchy R."/>
            <person name="Gladieux P."/>
            <person name="Hiltunen Thoren M."/>
            <person name="Johannesson H."/>
        </authorList>
    </citation>
    <scope>NUCLEOTIDE SEQUENCE</scope>
    <source>
        <strain evidence="2">CBS 955.72</strain>
    </source>
</reference>
<protein>
    <submittedName>
        <fullName evidence="2">TPR domain protein</fullName>
    </submittedName>
</protein>
<organism evidence="2 3">
    <name type="scientific">Lasiosphaeria hispida</name>
    <dbReference type="NCBI Taxonomy" id="260671"/>
    <lineage>
        <taxon>Eukaryota</taxon>
        <taxon>Fungi</taxon>
        <taxon>Dikarya</taxon>
        <taxon>Ascomycota</taxon>
        <taxon>Pezizomycotina</taxon>
        <taxon>Sordariomycetes</taxon>
        <taxon>Sordariomycetidae</taxon>
        <taxon>Sordariales</taxon>
        <taxon>Lasiosphaeriaceae</taxon>
        <taxon>Lasiosphaeria</taxon>
    </lineage>
</organism>
<keyword evidence="3" id="KW-1185">Reference proteome</keyword>
<evidence type="ECO:0000313" key="2">
    <source>
        <dbReference type="EMBL" id="KAK3360563.1"/>
    </source>
</evidence>
<evidence type="ECO:0000313" key="3">
    <source>
        <dbReference type="Proteomes" id="UP001275084"/>
    </source>
</evidence>
<reference evidence="2" key="2">
    <citation type="submission" date="2023-06" db="EMBL/GenBank/DDBJ databases">
        <authorList>
            <consortium name="Lawrence Berkeley National Laboratory"/>
            <person name="Haridas S."/>
            <person name="Hensen N."/>
            <person name="Bonometti L."/>
            <person name="Westerberg I."/>
            <person name="Brannstrom I.O."/>
            <person name="Guillou S."/>
            <person name="Cros-Aarteil S."/>
            <person name="Calhoun S."/>
            <person name="Kuo A."/>
            <person name="Mondo S."/>
            <person name="Pangilinan J."/>
            <person name="Riley R."/>
            <person name="Labutti K."/>
            <person name="Andreopoulos B."/>
            <person name="Lipzen A."/>
            <person name="Chen C."/>
            <person name="Yanf M."/>
            <person name="Daum C."/>
            <person name="Ng V."/>
            <person name="Clum A."/>
            <person name="Steindorff A."/>
            <person name="Ohm R."/>
            <person name="Martin F."/>
            <person name="Silar P."/>
            <person name="Natvig D."/>
            <person name="Lalanne C."/>
            <person name="Gautier V."/>
            <person name="Ament-Velasquez S.L."/>
            <person name="Kruys A."/>
            <person name="Hutchinson M.I."/>
            <person name="Powell A.J."/>
            <person name="Barry K."/>
            <person name="Miller A.N."/>
            <person name="Grigoriev I.V."/>
            <person name="Debuchy R."/>
            <person name="Gladieux P."/>
            <person name="Thoren M.H."/>
            <person name="Johannesson H."/>
        </authorList>
    </citation>
    <scope>NUCLEOTIDE SEQUENCE</scope>
    <source>
        <strain evidence="2">CBS 955.72</strain>
    </source>
</reference>
<proteinExistence type="predicted"/>
<dbReference type="AlphaFoldDB" id="A0AAJ0MIQ6"/>
<name>A0AAJ0MIQ6_9PEZI</name>
<dbReference type="Proteomes" id="UP001275084">
    <property type="component" value="Unassembled WGS sequence"/>
</dbReference>
<dbReference type="EMBL" id="JAUIQD010000002">
    <property type="protein sequence ID" value="KAK3360563.1"/>
    <property type="molecule type" value="Genomic_DNA"/>
</dbReference>
<gene>
    <name evidence="2" type="ORF">B0T25DRAFT_621541</name>
</gene>
<dbReference type="InterPro" id="IPR046341">
    <property type="entry name" value="SET_dom_sf"/>
</dbReference>